<keyword evidence="2 12" id="KW-0004">4Fe-4S</keyword>
<evidence type="ECO:0000256" key="5">
    <source>
        <dbReference type="ARBA" id="ARBA00022603"/>
    </source>
</evidence>
<dbReference type="PIRSF" id="PIRSF006004">
    <property type="entry name" value="CHP00048"/>
    <property type="match status" value="1"/>
</dbReference>
<feature type="binding site" evidence="12">
    <location>
        <position position="303"/>
    </location>
    <ligand>
        <name>S-adenosyl-L-methionine</name>
        <dbReference type="ChEBI" id="CHEBI:59789"/>
    </ligand>
</feature>
<dbReference type="GO" id="GO:0000049">
    <property type="term" value="F:tRNA binding"/>
    <property type="evidence" value="ECO:0007669"/>
    <property type="project" value="UniProtKB-UniRule"/>
</dbReference>
<evidence type="ECO:0000256" key="3">
    <source>
        <dbReference type="ARBA" id="ARBA00022490"/>
    </source>
</evidence>
<evidence type="ECO:0000256" key="7">
    <source>
        <dbReference type="ARBA" id="ARBA00022691"/>
    </source>
</evidence>
<feature type="active site" description="S-methylcysteine intermediate" evidence="12">
    <location>
        <position position="346"/>
    </location>
</feature>
<dbReference type="InterPro" id="IPR048641">
    <property type="entry name" value="RlmN_N"/>
</dbReference>
<name>A0A6I6DH31_9FIRM</name>
<dbReference type="GO" id="GO:0005737">
    <property type="term" value="C:cytoplasm"/>
    <property type="evidence" value="ECO:0007669"/>
    <property type="project" value="UniProtKB-SubCell"/>
</dbReference>
<dbReference type="GO" id="GO:0030488">
    <property type="term" value="P:tRNA methylation"/>
    <property type="evidence" value="ECO:0007669"/>
    <property type="project" value="UniProtKB-UniRule"/>
</dbReference>
<evidence type="ECO:0000256" key="10">
    <source>
        <dbReference type="ARBA" id="ARBA00023004"/>
    </source>
</evidence>
<comment type="cofactor">
    <cofactor evidence="12">
        <name>[4Fe-4S] cluster</name>
        <dbReference type="ChEBI" id="CHEBI:49883"/>
    </cofactor>
    <text evidence="12">Binds 1 [4Fe-4S] cluster. The cluster is coordinated with 3 cysteines and an exchangeable S-adenosyl-L-methionine.</text>
</comment>
<feature type="active site" description="Proton acceptor" evidence="12">
    <location>
        <position position="93"/>
    </location>
</feature>
<dbReference type="PANTHER" id="PTHR30544:SF5">
    <property type="entry name" value="RADICAL SAM CORE DOMAIN-CONTAINING PROTEIN"/>
    <property type="match status" value="1"/>
</dbReference>
<feature type="domain" description="Radical SAM core" evidence="13">
    <location>
        <begin position="103"/>
        <end position="341"/>
    </location>
</feature>
<dbReference type="FunFam" id="3.20.20.70:FF:000014">
    <property type="entry name" value="Probable dual-specificity RNA methyltransferase RlmN"/>
    <property type="match status" value="1"/>
</dbReference>
<evidence type="ECO:0000313" key="15">
    <source>
        <dbReference type="Proteomes" id="UP000426444"/>
    </source>
</evidence>
<keyword evidence="3 12" id="KW-0963">Cytoplasm</keyword>
<feature type="binding site" evidence="12">
    <location>
        <begin position="227"/>
        <end position="229"/>
    </location>
    <ligand>
        <name>S-adenosyl-L-methionine</name>
        <dbReference type="ChEBI" id="CHEBI:59789"/>
    </ligand>
</feature>
<keyword evidence="4 12" id="KW-0698">rRNA processing</keyword>
<evidence type="ECO:0000256" key="8">
    <source>
        <dbReference type="ARBA" id="ARBA00022694"/>
    </source>
</evidence>
<dbReference type="EMBL" id="CP046457">
    <property type="protein sequence ID" value="QGT99613.1"/>
    <property type="molecule type" value="Genomic_DNA"/>
</dbReference>
<keyword evidence="15" id="KW-1185">Reference proteome</keyword>
<evidence type="ECO:0000256" key="6">
    <source>
        <dbReference type="ARBA" id="ARBA00022679"/>
    </source>
</evidence>
<comment type="catalytic activity">
    <reaction evidence="12">
        <text>adenosine(2503) in 23S rRNA + 2 reduced [2Fe-2S]-[ferredoxin] + 2 S-adenosyl-L-methionine = 2-methyladenosine(2503) in 23S rRNA + 5'-deoxyadenosine + L-methionine + 2 oxidized [2Fe-2S]-[ferredoxin] + S-adenosyl-L-homocysteine</text>
        <dbReference type="Rhea" id="RHEA:42916"/>
        <dbReference type="Rhea" id="RHEA-COMP:10000"/>
        <dbReference type="Rhea" id="RHEA-COMP:10001"/>
        <dbReference type="Rhea" id="RHEA-COMP:10152"/>
        <dbReference type="Rhea" id="RHEA-COMP:10282"/>
        <dbReference type="ChEBI" id="CHEBI:17319"/>
        <dbReference type="ChEBI" id="CHEBI:33737"/>
        <dbReference type="ChEBI" id="CHEBI:33738"/>
        <dbReference type="ChEBI" id="CHEBI:57844"/>
        <dbReference type="ChEBI" id="CHEBI:57856"/>
        <dbReference type="ChEBI" id="CHEBI:59789"/>
        <dbReference type="ChEBI" id="CHEBI:74411"/>
        <dbReference type="ChEBI" id="CHEBI:74497"/>
        <dbReference type="EC" id="2.1.1.192"/>
    </reaction>
</comment>
<dbReference type="SFLD" id="SFLDS00029">
    <property type="entry name" value="Radical_SAM"/>
    <property type="match status" value="1"/>
</dbReference>
<reference evidence="15" key="1">
    <citation type="journal article" date="2019" name="Microbiology">
        <title>Complete Genome Sequence of an Uncultured Bacterium of the Candidate Phylum Bipolaricaulota.</title>
        <authorList>
            <person name="Kadnikov V.V."/>
            <person name="Mardanov A.V."/>
            <person name="Beletsky A.V."/>
            <person name="Frank Y.A."/>
            <person name="Karnachuk O.V."/>
            <person name="Ravin N.V."/>
        </authorList>
    </citation>
    <scope>NUCLEOTIDE SEQUENCE [LARGE SCALE GENOMIC DNA]</scope>
</reference>
<dbReference type="OrthoDB" id="9793973at2"/>
<sequence length="355" mass="40637">MNEKTELLGMNNDEIEEYLSSIGEPKYRGRQIYKWIYQKNISSFYNMSDIPKNLRVKLDENANISIPRFLKQRVSQDGTRKFLLEMIDKKRIETVVIPQSLEKNTKYSLCISTQVGCPIGCSFCATGTSGFQRNLKSYEIVGQILSSRRELSKRLKNFNSEMITNVVYMGMGEPFLNYDEVIKSIHLLIDYKGINIGQRNITISTAGEVNGINKLAKEALQVTLAISLHASNNHLRNRLIPLNKKYPIEELFKAVDNYIKKTNRRVTFEYIMLDEINTSRTDATNLIKLVKPLLANVNLIPYNEIQGIEFKKPSESKVAQFYEWLEKGGINVVVRGERGSDIEAACGQLSSRKER</sequence>
<dbReference type="EC" id="2.1.1.192" evidence="12"/>
<keyword evidence="8 12" id="KW-0819">tRNA processing</keyword>
<dbReference type="CDD" id="cd01335">
    <property type="entry name" value="Radical_SAM"/>
    <property type="match status" value="1"/>
</dbReference>
<keyword evidence="11 12" id="KW-0411">Iron-sulfur</keyword>
<proteinExistence type="inferred from homology"/>
<keyword evidence="6 12" id="KW-0808">Transferase</keyword>
<dbReference type="GO" id="GO:0070475">
    <property type="term" value="P:rRNA base methylation"/>
    <property type="evidence" value="ECO:0007669"/>
    <property type="project" value="UniProtKB-UniRule"/>
</dbReference>
<dbReference type="Pfam" id="PF04055">
    <property type="entry name" value="Radical_SAM"/>
    <property type="match status" value="1"/>
</dbReference>
<dbReference type="InterPro" id="IPR013785">
    <property type="entry name" value="Aldolase_TIM"/>
</dbReference>
<evidence type="ECO:0000256" key="4">
    <source>
        <dbReference type="ARBA" id="ARBA00022552"/>
    </source>
</evidence>
<comment type="similarity">
    <text evidence="12">Belongs to the radical SAM superfamily. RlmN family.</text>
</comment>
<dbReference type="SUPFAM" id="SSF102114">
    <property type="entry name" value="Radical SAM enzymes"/>
    <property type="match status" value="1"/>
</dbReference>
<dbReference type="Proteomes" id="UP000426444">
    <property type="component" value="Chromosome"/>
</dbReference>
<dbReference type="InterPro" id="IPR058240">
    <property type="entry name" value="rSAM_sf"/>
</dbReference>
<protein>
    <recommendedName>
        <fullName evidence="12">Probable dual-specificity RNA methyltransferase RlmN</fullName>
        <ecNumber evidence="12">2.1.1.192</ecNumber>
    </recommendedName>
    <alternativeName>
        <fullName evidence="12">23S rRNA (adenine(2503)-C(2))-methyltransferase</fullName>
    </alternativeName>
    <alternativeName>
        <fullName evidence="12">23S rRNA m2A2503 methyltransferase</fullName>
    </alternativeName>
    <alternativeName>
        <fullName evidence="12">Ribosomal RNA large subunit methyltransferase N</fullName>
    </alternativeName>
    <alternativeName>
        <fullName evidence="12">tRNA (adenine(37)-C(2))-methyltransferase</fullName>
    </alternativeName>
    <alternativeName>
        <fullName evidence="12">tRNA m2A37 methyltransferase</fullName>
    </alternativeName>
</protein>
<feature type="binding site" evidence="12">
    <location>
        <position position="121"/>
    </location>
    <ligand>
        <name>[4Fe-4S] cluster</name>
        <dbReference type="ChEBI" id="CHEBI:49883"/>
        <note>4Fe-4S-S-AdoMet</note>
    </ligand>
</feature>
<feature type="binding site" evidence="12">
    <location>
        <position position="204"/>
    </location>
    <ligand>
        <name>S-adenosyl-L-methionine</name>
        <dbReference type="ChEBI" id="CHEBI:59789"/>
    </ligand>
</feature>
<dbReference type="NCBIfam" id="TIGR00048">
    <property type="entry name" value="rRNA_mod_RlmN"/>
    <property type="match status" value="1"/>
</dbReference>
<dbReference type="InterPro" id="IPR027492">
    <property type="entry name" value="RNA_MTrfase_RlmN"/>
</dbReference>
<evidence type="ECO:0000256" key="12">
    <source>
        <dbReference type="HAMAP-Rule" id="MF_01849"/>
    </source>
</evidence>
<feature type="binding site" evidence="12">
    <location>
        <position position="117"/>
    </location>
    <ligand>
        <name>[4Fe-4S] cluster</name>
        <dbReference type="ChEBI" id="CHEBI:49883"/>
        <note>4Fe-4S-S-AdoMet</note>
    </ligand>
</feature>
<dbReference type="InterPro" id="IPR040072">
    <property type="entry name" value="Methyltransferase_A"/>
</dbReference>
<feature type="binding site" evidence="12">
    <location>
        <position position="124"/>
    </location>
    <ligand>
        <name>[4Fe-4S] cluster</name>
        <dbReference type="ChEBI" id="CHEBI:49883"/>
        <note>4Fe-4S-S-AdoMet</note>
    </ligand>
</feature>
<evidence type="ECO:0000256" key="1">
    <source>
        <dbReference type="ARBA" id="ARBA00004496"/>
    </source>
</evidence>
<evidence type="ECO:0000259" key="13">
    <source>
        <dbReference type="PROSITE" id="PS51918"/>
    </source>
</evidence>
<dbReference type="SFLD" id="SFLDF00275">
    <property type="entry name" value="adenosine_C2_methyltransferase"/>
    <property type="match status" value="1"/>
</dbReference>
<dbReference type="PROSITE" id="PS51918">
    <property type="entry name" value="RADICAL_SAM"/>
    <property type="match status" value="1"/>
</dbReference>
<keyword evidence="5 12" id="KW-0489">Methyltransferase</keyword>
<dbReference type="Pfam" id="PF21016">
    <property type="entry name" value="RlmN_N"/>
    <property type="match status" value="1"/>
</dbReference>
<feature type="binding site" evidence="12">
    <location>
        <begin position="172"/>
        <end position="173"/>
    </location>
    <ligand>
        <name>S-adenosyl-L-methionine</name>
        <dbReference type="ChEBI" id="CHEBI:59789"/>
    </ligand>
</feature>
<evidence type="ECO:0000313" key="14">
    <source>
        <dbReference type="EMBL" id="QGT99613.1"/>
    </source>
</evidence>
<dbReference type="Gene3D" id="3.20.20.70">
    <property type="entry name" value="Aldolase class I"/>
    <property type="match status" value="1"/>
</dbReference>
<dbReference type="AlphaFoldDB" id="A0A6I6DH31"/>
<keyword evidence="7 12" id="KW-0949">S-adenosyl-L-methionine</keyword>
<evidence type="ECO:0000256" key="11">
    <source>
        <dbReference type="ARBA" id="ARBA00023014"/>
    </source>
</evidence>
<comment type="caution">
    <text evidence="12">Lacks conserved residue(s) required for the propagation of feature annotation.</text>
</comment>
<dbReference type="PANTHER" id="PTHR30544">
    <property type="entry name" value="23S RRNA METHYLTRANSFERASE"/>
    <property type="match status" value="1"/>
</dbReference>
<accession>A0A6I6DH31</accession>
<dbReference type="RefSeq" id="WP_156203492.1">
    <property type="nucleotide sequence ID" value="NZ_CP046457.1"/>
</dbReference>
<dbReference type="GO" id="GO:0002935">
    <property type="term" value="F:tRNA (adenine(37)-C2)-methyltransferase activity"/>
    <property type="evidence" value="ECO:0007669"/>
    <property type="project" value="UniProtKB-UniRule"/>
</dbReference>
<dbReference type="InterPro" id="IPR007197">
    <property type="entry name" value="rSAM"/>
</dbReference>
<dbReference type="InterPro" id="IPR004383">
    <property type="entry name" value="rRNA_lsu_MTrfase_RlmN/Cfr"/>
</dbReference>
<evidence type="ECO:0000256" key="9">
    <source>
        <dbReference type="ARBA" id="ARBA00022723"/>
    </source>
</evidence>
<evidence type="ECO:0000256" key="2">
    <source>
        <dbReference type="ARBA" id="ARBA00022485"/>
    </source>
</evidence>
<comment type="catalytic activity">
    <reaction evidence="12">
        <text>adenosine(37) in tRNA + 2 reduced [2Fe-2S]-[ferredoxin] + 2 S-adenosyl-L-methionine = 2-methyladenosine(37) in tRNA + 5'-deoxyadenosine + L-methionine + 2 oxidized [2Fe-2S]-[ferredoxin] + S-adenosyl-L-homocysteine</text>
        <dbReference type="Rhea" id="RHEA:43332"/>
        <dbReference type="Rhea" id="RHEA-COMP:10000"/>
        <dbReference type="Rhea" id="RHEA-COMP:10001"/>
        <dbReference type="Rhea" id="RHEA-COMP:10162"/>
        <dbReference type="Rhea" id="RHEA-COMP:10485"/>
        <dbReference type="ChEBI" id="CHEBI:17319"/>
        <dbReference type="ChEBI" id="CHEBI:33737"/>
        <dbReference type="ChEBI" id="CHEBI:33738"/>
        <dbReference type="ChEBI" id="CHEBI:57844"/>
        <dbReference type="ChEBI" id="CHEBI:57856"/>
        <dbReference type="ChEBI" id="CHEBI:59789"/>
        <dbReference type="ChEBI" id="CHEBI:74411"/>
        <dbReference type="ChEBI" id="CHEBI:74497"/>
        <dbReference type="EC" id="2.1.1.192"/>
    </reaction>
</comment>
<dbReference type="GO" id="GO:0070040">
    <property type="term" value="F:rRNA (adenine(2503)-C2-)-methyltransferase activity"/>
    <property type="evidence" value="ECO:0007669"/>
    <property type="project" value="UniProtKB-UniRule"/>
</dbReference>
<dbReference type="GO" id="GO:0019843">
    <property type="term" value="F:rRNA binding"/>
    <property type="evidence" value="ECO:0007669"/>
    <property type="project" value="UniProtKB-UniRule"/>
</dbReference>
<comment type="miscellaneous">
    <text evidence="12">Reaction proceeds by a ping-pong mechanism involving intermediate methylation of a conserved cysteine residue.</text>
</comment>
<comment type="function">
    <text evidence="12">Specifically methylates position 2 of adenine 2503 in 23S rRNA and position 2 of adenine 37 in tRNAs.</text>
</comment>
<dbReference type="GO" id="GO:0046872">
    <property type="term" value="F:metal ion binding"/>
    <property type="evidence" value="ECO:0007669"/>
    <property type="project" value="UniProtKB-KW"/>
</dbReference>
<keyword evidence="9 12" id="KW-0479">Metal-binding</keyword>
<dbReference type="SFLD" id="SFLDG01062">
    <property type="entry name" value="methyltransferase_(Class_A)"/>
    <property type="match status" value="1"/>
</dbReference>
<gene>
    <name evidence="12" type="primary">rlmN</name>
    <name evidence="14" type="ORF">SYNTR_1020</name>
</gene>
<dbReference type="GO" id="GO:0051539">
    <property type="term" value="F:4 iron, 4 sulfur cluster binding"/>
    <property type="evidence" value="ECO:0007669"/>
    <property type="project" value="UniProtKB-UniRule"/>
</dbReference>
<keyword evidence="10 12" id="KW-0408">Iron</keyword>
<dbReference type="HAMAP" id="MF_01849">
    <property type="entry name" value="RNA_methyltr_RlmN"/>
    <property type="match status" value="1"/>
</dbReference>
<organism evidence="14 15">
    <name type="scientific">Candidatus Syntrophocurvum alkaliphilum</name>
    <dbReference type="NCBI Taxonomy" id="2293317"/>
    <lineage>
        <taxon>Bacteria</taxon>
        <taxon>Bacillati</taxon>
        <taxon>Bacillota</taxon>
        <taxon>Clostridia</taxon>
        <taxon>Eubacteriales</taxon>
        <taxon>Syntrophomonadaceae</taxon>
        <taxon>Candidatus Syntrophocurvum</taxon>
    </lineage>
</organism>
<dbReference type="Gene3D" id="1.10.150.530">
    <property type="match status" value="1"/>
</dbReference>
<comment type="subcellular location">
    <subcellularLocation>
        <location evidence="1 12">Cytoplasm</location>
    </subcellularLocation>
</comment>
<dbReference type="KEGG" id="salq:SYNTR_1020"/>
<keyword evidence="12" id="KW-1015">Disulfide bond</keyword>